<evidence type="ECO:0000313" key="2">
    <source>
        <dbReference type="Proteomes" id="UP000078559"/>
    </source>
</evidence>
<dbReference type="Proteomes" id="UP000078559">
    <property type="component" value="Chromosome 8"/>
</dbReference>
<gene>
    <name evidence="1" type="ORF">VM1G_11803</name>
</gene>
<evidence type="ECO:0000313" key="1">
    <source>
        <dbReference type="EMBL" id="KUI72328.1"/>
    </source>
</evidence>
<proteinExistence type="predicted"/>
<sequence length="181" mass="19394">MSHLTSDLKSDQPVAERRLRAVHGDGPVAAPVRDGLRPAAREAHGHVVHVGLQMDDSAKRGWGEAGACAGRCSGMGSGGSAARLASAERLVRFGGGVVSPILASTTMAPDGPAPMTATRFTGISTEFFEGEKTQDSLSRSKKHKRIYEHTMLIKRFEGSDYRHRAIEKPLRTQGAHCIHGE</sequence>
<name>A0A194W8B6_CYTMA</name>
<reference evidence="1" key="1">
    <citation type="submission" date="2014-12" db="EMBL/GenBank/DDBJ databases">
        <title>Genome Sequence of Valsa Canker Pathogens Uncovers a Specific Adaption of Colonization on Woody Bark.</title>
        <authorList>
            <person name="Yin Z."/>
            <person name="Liu H."/>
            <person name="Gao X."/>
            <person name="Li Z."/>
            <person name="Song N."/>
            <person name="Ke X."/>
            <person name="Dai Q."/>
            <person name="Wu Y."/>
            <person name="Sun Y."/>
            <person name="Xu J.-R."/>
            <person name="Kang Z.K."/>
            <person name="Wang L."/>
            <person name="Huang L."/>
        </authorList>
    </citation>
    <scope>NUCLEOTIDE SEQUENCE [LARGE SCALE GENOMIC DNA]</scope>
    <source>
        <strain evidence="1">03-8</strain>
    </source>
</reference>
<accession>A0A194W8B6</accession>
<keyword evidence="2" id="KW-1185">Reference proteome</keyword>
<protein>
    <submittedName>
        <fullName evidence="1">Uncharacterized protein</fullName>
    </submittedName>
</protein>
<dbReference type="AlphaFoldDB" id="A0A194W8B6"/>
<organism evidence="1 2">
    <name type="scientific">Cytospora mali</name>
    <name type="common">Apple Valsa canker fungus</name>
    <name type="synonym">Valsa mali</name>
    <dbReference type="NCBI Taxonomy" id="578113"/>
    <lineage>
        <taxon>Eukaryota</taxon>
        <taxon>Fungi</taxon>
        <taxon>Dikarya</taxon>
        <taxon>Ascomycota</taxon>
        <taxon>Pezizomycotina</taxon>
        <taxon>Sordariomycetes</taxon>
        <taxon>Sordariomycetidae</taxon>
        <taxon>Diaporthales</taxon>
        <taxon>Cytosporaceae</taxon>
        <taxon>Cytospora</taxon>
    </lineage>
</organism>
<dbReference type="EMBL" id="CM003105">
    <property type="protein sequence ID" value="KUI72328.1"/>
    <property type="molecule type" value="Genomic_DNA"/>
</dbReference>